<dbReference type="InterPro" id="IPR011009">
    <property type="entry name" value="Kinase-like_dom_sf"/>
</dbReference>
<organism evidence="2 3">
    <name type="scientific">Jeotgalibacillus haloalkalitolerans</name>
    <dbReference type="NCBI Taxonomy" id="3104292"/>
    <lineage>
        <taxon>Bacteria</taxon>
        <taxon>Bacillati</taxon>
        <taxon>Bacillota</taxon>
        <taxon>Bacilli</taxon>
        <taxon>Bacillales</taxon>
        <taxon>Caryophanaceae</taxon>
        <taxon>Jeotgalibacillus</taxon>
    </lineage>
</organism>
<sequence length="305" mass="35051">MKRVIDLNPWEATHPVSQEKAKEKIERAFPHLQPVQVRPCGSGFDHTVYEVNGEFVFRFPRRQLGYEAMQFENRMLRSLVKLRFNGGFEYPRPVFYKESESEDYPYVGFSNIKGRVLTEKTDTDLLHQHAEELGAFLKNLHALPVDQVDADPDHLHRLSSKLRKKHFYEIAKESASVIPEPLYEKLKQYIEQLEEWENPAGTVPLHGDLHPKNMIVRDGRLVGIIDWGDAHIGHPAADLSIGFACMSKAVRAEFFEAYGDIDARTEELARFKAVFIMTVLVRYAANTNDEDVLRWGLAGLEKSLE</sequence>
<feature type="domain" description="Aminoglycoside phosphotransferase" evidence="1">
    <location>
        <begin position="37"/>
        <end position="263"/>
    </location>
</feature>
<name>A0ABU5KNK1_9BACL</name>
<dbReference type="InterPro" id="IPR051678">
    <property type="entry name" value="AGP_Transferase"/>
</dbReference>
<evidence type="ECO:0000313" key="3">
    <source>
        <dbReference type="Proteomes" id="UP001292084"/>
    </source>
</evidence>
<comment type="caution">
    <text evidence="2">The sequence shown here is derived from an EMBL/GenBank/DDBJ whole genome shotgun (WGS) entry which is preliminary data.</text>
</comment>
<dbReference type="Gene3D" id="3.30.200.20">
    <property type="entry name" value="Phosphorylase Kinase, domain 1"/>
    <property type="match status" value="1"/>
</dbReference>
<dbReference type="Proteomes" id="UP001292084">
    <property type="component" value="Unassembled WGS sequence"/>
</dbReference>
<dbReference type="Gene3D" id="3.90.1200.10">
    <property type="match status" value="1"/>
</dbReference>
<gene>
    <name evidence="2" type="ORF">UFB30_11415</name>
</gene>
<dbReference type="InterPro" id="IPR002575">
    <property type="entry name" value="Aminoglycoside_PTrfase"/>
</dbReference>
<dbReference type="EMBL" id="JAXQNN010000003">
    <property type="protein sequence ID" value="MDZ5712835.1"/>
    <property type="molecule type" value="Genomic_DNA"/>
</dbReference>
<evidence type="ECO:0000313" key="2">
    <source>
        <dbReference type="EMBL" id="MDZ5712835.1"/>
    </source>
</evidence>
<dbReference type="Pfam" id="PF01636">
    <property type="entry name" value="APH"/>
    <property type="match status" value="1"/>
</dbReference>
<dbReference type="PANTHER" id="PTHR21310">
    <property type="entry name" value="AMINOGLYCOSIDE PHOSPHOTRANSFERASE-RELATED-RELATED"/>
    <property type="match status" value="1"/>
</dbReference>
<keyword evidence="3" id="KW-1185">Reference proteome</keyword>
<protein>
    <submittedName>
        <fullName evidence="2">Phosphotransferase</fullName>
    </submittedName>
</protein>
<dbReference type="SUPFAM" id="SSF56112">
    <property type="entry name" value="Protein kinase-like (PK-like)"/>
    <property type="match status" value="1"/>
</dbReference>
<proteinExistence type="predicted"/>
<accession>A0ABU5KNK1</accession>
<reference evidence="2 3" key="1">
    <citation type="submission" date="2023-12" db="EMBL/GenBank/DDBJ databases">
        <title>Jeotgalibacillus haloalkaliphilus sp. nov., a novel salt-tolerant bacteria, isolated from the estuary of the Fenhe River into the Yellow River.</title>
        <authorList>
            <person name="Li Y."/>
        </authorList>
    </citation>
    <scope>NUCLEOTIDE SEQUENCE [LARGE SCALE GENOMIC DNA]</scope>
    <source>
        <strain evidence="2 3">HH7-29</strain>
    </source>
</reference>
<evidence type="ECO:0000259" key="1">
    <source>
        <dbReference type="Pfam" id="PF01636"/>
    </source>
</evidence>